<evidence type="ECO:0000313" key="1">
    <source>
        <dbReference type="EMBL" id="NYZ67774.1"/>
    </source>
</evidence>
<dbReference type="SUPFAM" id="SSF53335">
    <property type="entry name" value="S-adenosyl-L-methionine-dependent methyltransferases"/>
    <property type="match status" value="1"/>
</dbReference>
<dbReference type="AlphaFoldDB" id="A0A853ICH9"/>
<dbReference type="RefSeq" id="WP_180569793.1">
    <property type="nucleotide sequence ID" value="NZ_JACCKB010000029.1"/>
</dbReference>
<name>A0A853ICH9_9GAMM</name>
<dbReference type="GO" id="GO:0008168">
    <property type="term" value="F:methyltransferase activity"/>
    <property type="evidence" value="ECO:0007669"/>
    <property type="project" value="UniProtKB-KW"/>
</dbReference>
<dbReference type="Proteomes" id="UP000569732">
    <property type="component" value="Unassembled WGS sequence"/>
</dbReference>
<gene>
    <name evidence="1" type="ORF">H0A36_17310</name>
</gene>
<reference evidence="1 2" key="1">
    <citation type="submission" date="2020-07" db="EMBL/GenBank/DDBJ databases">
        <title>Endozoicomonas sp. nov., isolated from sediment.</title>
        <authorList>
            <person name="Gu T."/>
        </authorList>
    </citation>
    <scope>NUCLEOTIDE SEQUENCE [LARGE SCALE GENOMIC DNA]</scope>
    <source>
        <strain evidence="1 2">SM1973</strain>
    </source>
</reference>
<accession>A0A853ICH9</accession>
<dbReference type="PANTHER" id="PTHR14614">
    <property type="entry name" value="HEPATOCELLULAR CARCINOMA-ASSOCIATED ANTIGEN"/>
    <property type="match status" value="1"/>
</dbReference>
<proteinExistence type="predicted"/>
<evidence type="ECO:0000313" key="2">
    <source>
        <dbReference type="Proteomes" id="UP000569732"/>
    </source>
</evidence>
<protein>
    <submittedName>
        <fullName evidence="1">Methyltransferase domain-containing protein</fullName>
    </submittedName>
</protein>
<dbReference type="GO" id="GO:0032259">
    <property type="term" value="P:methylation"/>
    <property type="evidence" value="ECO:0007669"/>
    <property type="project" value="UniProtKB-KW"/>
</dbReference>
<keyword evidence="1" id="KW-0808">Transferase</keyword>
<dbReference type="CDD" id="cd02440">
    <property type="entry name" value="AdoMet_MTases"/>
    <property type="match status" value="1"/>
</dbReference>
<dbReference type="InterPro" id="IPR019410">
    <property type="entry name" value="Methyltransf_16"/>
</dbReference>
<keyword evidence="1" id="KW-0489">Methyltransferase</keyword>
<dbReference type="InterPro" id="IPR029063">
    <property type="entry name" value="SAM-dependent_MTases_sf"/>
</dbReference>
<sequence length="209" mass="23992">MSKLTRKSSKHIITSCGVKILKGSHQYIKDLKAQGYQPAIYGHRIWQSGFVLMNYLKKHPLPKRTKVMELGCGWGITSVFLAKQYHASVTAVDADKHVAAYLALHANLNQVQVEFKRNRFEKITTRQLKGQHTLVGSDICFWESMDETLYNLIRRALHADVQQIIIADPGRSPFWRLSERCQAQFNAKMVSHRINKPTATEKYLLVINQ</sequence>
<dbReference type="Gene3D" id="3.40.50.150">
    <property type="entry name" value="Vaccinia Virus protein VP39"/>
    <property type="match status" value="1"/>
</dbReference>
<dbReference type="EMBL" id="JACCKB010000029">
    <property type="protein sequence ID" value="NYZ67774.1"/>
    <property type="molecule type" value="Genomic_DNA"/>
</dbReference>
<comment type="caution">
    <text evidence="1">The sequence shown here is derived from an EMBL/GenBank/DDBJ whole genome shotgun (WGS) entry which is preliminary data.</text>
</comment>
<organism evidence="1 2">
    <name type="scientific">Spartinivicinus marinus</name>
    <dbReference type="NCBI Taxonomy" id="2994442"/>
    <lineage>
        <taxon>Bacteria</taxon>
        <taxon>Pseudomonadati</taxon>
        <taxon>Pseudomonadota</taxon>
        <taxon>Gammaproteobacteria</taxon>
        <taxon>Oceanospirillales</taxon>
        <taxon>Zooshikellaceae</taxon>
        <taxon>Spartinivicinus</taxon>
    </lineage>
</organism>
<keyword evidence="2" id="KW-1185">Reference proteome</keyword>
<dbReference type="Pfam" id="PF10294">
    <property type="entry name" value="Methyltransf_16"/>
    <property type="match status" value="1"/>
</dbReference>